<keyword evidence="6 12" id="KW-0408">Iron</keyword>
<dbReference type="Pfam" id="PF02467">
    <property type="entry name" value="Whib"/>
    <property type="match status" value="1"/>
</dbReference>
<dbReference type="EMBL" id="LFOD01000039">
    <property type="protein sequence ID" value="KMV14863.1"/>
    <property type="molecule type" value="Genomic_DNA"/>
</dbReference>
<keyword evidence="11 12" id="KW-0804">Transcription</keyword>
<feature type="domain" description="4Fe-4S Wbl-type" evidence="14">
    <location>
        <begin position="24"/>
        <end position="88"/>
    </location>
</feature>
<dbReference type="PATRIC" id="fig|451644.5.peg.5808"/>
<evidence type="ECO:0000256" key="1">
    <source>
        <dbReference type="ARBA" id="ARBA00004496"/>
    </source>
</evidence>
<reference evidence="15 16" key="1">
    <citation type="submission" date="2015-06" db="EMBL/GenBank/DDBJ databases">
        <title>Genome sequence of Mycobacterium conceptionense strain MLE.</title>
        <authorList>
            <person name="Greninger A.L."/>
            <person name="Cunningham G."/>
            <person name="Chiu C.Y."/>
            <person name="Miller S."/>
        </authorList>
    </citation>
    <scope>NUCLEOTIDE SEQUENCE [LARGE SCALE GENOMIC DNA]</scope>
    <source>
        <strain evidence="15 16">MLE</strain>
    </source>
</reference>
<comment type="PTM">
    <text evidence="12">The Fe-S cluster can be nitrosylated by nitric oxide (NO).</text>
</comment>
<evidence type="ECO:0000256" key="4">
    <source>
        <dbReference type="ARBA" id="ARBA00022490"/>
    </source>
</evidence>
<comment type="function">
    <text evidence="12">Acts as a transcriptional regulator. Probably redox-responsive. The apo- but not holo-form probably binds DNA.</text>
</comment>
<feature type="binding site" evidence="12">
    <location>
        <position position="25"/>
    </location>
    <ligand>
        <name>[4Fe-4S] cluster</name>
        <dbReference type="ChEBI" id="CHEBI:49883"/>
    </ligand>
</feature>
<evidence type="ECO:0000256" key="5">
    <source>
        <dbReference type="ARBA" id="ARBA00022723"/>
    </source>
</evidence>
<evidence type="ECO:0000259" key="14">
    <source>
        <dbReference type="PROSITE" id="PS51674"/>
    </source>
</evidence>
<evidence type="ECO:0000256" key="13">
    <source>
        <dbReference type="SAM" id="MobiDB-lite"/>
    </source>
</evidence>
<dbReference type="InterPro" id="IPR003482">
    <property type="entry name" value="Whib"/>
</dbReference>
<evidence type="ECO:0000256" key="8">
    <source>
        <dbReference type="ARBA" id="ARBA00023015"/>
    </source>
</evidence>
<feature type="binding site" evidence="12">
    <location>
        <position position="55"/>
    </location>
    <ligand>
        <name>[4Fe-4S] cluster</name>
        <dbReference type="ChEBI" id="CHEBI:49883"/>
    </ligand>
</feature>
<keyword evidence="9 12" id="KW-0238">DNA-binding</keyword>
<evidence type="ECO:0000256" key="10">
    <source>
        <dbReference type="ARBA" id="ARBA00023157"/>
    </source>
</evidence>
<evidence type="ECO:0000256" key="9">
    <source>
        <dbReference type="ARBA" id="ARBA00023125"/>
    </source>
</evidence>
<dbReference type="GO" id="GO:0047134">
    <property type="term" value="F:protein-disulfide reductase [NAD(P)H] activity"/>
    <property type="evidence" value="ECO:0007669"/>
    <property type="project" value="TreeGrafter"/>
</dbReference>
<keyword evidence="8 12" id="KW-0805">Transcription regulation</keyword>
<comment type="subcellular location">
    <subcellularLocation>
        <location evidence="1 12">Cytoplasm</location>
    </subcellularLocation>
</comment>
<evidence type="ECO:0000256" key="2">
    <source>
        <dbReference type="ARBA" id="ARBA00006597"/>
    </source>
</evidence>
<keyword evidence="3 12" id="KW-0004">4Fe-4S</keyword>
<comment type="cofactor">
    <cofactor evidence="12">
        <name>[4Fe-4S] cluster</name>
        <dbReference type="ChEBI" id="CHEBI:49883"/>
    </cofactor>
    <text evidence="12">Binds 1 [4Fe-4S] cluster per subunit. Following nitrosylation of the [4Fe-4S] cluster binds 1 [4Fe-8(NO)] cluster per subunit.</text>
</comment>
<protein>
    <recommendedName>
        <fullName evidence="12">Transcriptional regulator WhiB</fullName>
    </recommendedName>
</protein>
<dbReference type="GO" id="GO:0005737">
    <property type="term" value="C:cytoplasm"/>
    <property type="evidence" value="ECO:0007669"/>
    <property type="project" value="UniProtKB-SubCell"/>
</dbReference>
<dbReference type="PANTHER" id="PTHR38839:SF5">
    <property type="entry name" value="TRANSCRIPTIONAL REGULATOR WHID"/>
    <property type="match status" value="1"/>
</dbReference>
<evidence type="ECO:0000256" key="6">
    <source>
        <dbReference type="ARBA" id="ARBA00023004"/>
    </source>
</evidence>
<evidence type="ECO:0000313" key="16">
    <source>
        <dbReference type="Proteomes" id="UP000037594"/>
    </source>
</evidence>
<dbReference type="GO" id="GO:0035731">
    <property type="term" value="F:dinitrosyl-iron complex binding"/>
    <property type="evidence" value="ECO:0007669"/>
    <property type="project" value="UniProtKB-UniRule"/>
</dbReference>
<dbReference type="PANTHER" id="PTHR38839">
    <property type="entry name" value="TRANSCRIPTIONAL REGULATOR WHID-RELATED"/>
    <property type="match status" value="1"/>
</dbReference>
<name>A0A0J8TZQ2_9MYCO</name>
<evidence type="ECO:0000313" key="15">
    <source>
        <dbReference type="EMBL" id="KMV14863.1"/>
    </source>
</evidence>
<dbReference type="GO" id="GO:0051539">
    <property type="term" value="F:4 iron, 4 sulfur cluster binding"/>
    <property type="evidence" value="ECO:0007669"/>
    <property type="project" value="UniProtKB-UniRule"/>
</dbReference>
<gene>
    <name evidence="12" type="primary">whiB</name>
    <name evidence="15" type="ORF">ACT17_28335</name>
</gene>
<dbReference type="PROSITE" id="PS51674">
    <property type="entry name" value="4FE4S_WBL"/>
    <property type="match status" value="1"/>
</dbReference>
<proteinExistence type="inferred from homology"/>
<evidence type="ECO:0000256" key="12">
    <source>
        <dbReference type="HAMAP-Rule" id="MF_01479"/>
    </source>
</evidence>
<comment type="caution">
    <text evidence="15">The sequence shown here is derived from an EMBL/GenBank/DDBJ whole genome shotgun (WGS) entry which is preliminary data.</text>
</comment>
<dbReference type="GO" id="GO:0003677">
    <property type="term" value="F:DNA binding"/>
    <property type="evidence" value="ECO:0007669"/>
    <property type="project" value="UniProtKB-UniRule"/>
</dbReference>
<comment type="PTM">
    <text evidence="12">Upon Fe-S cluster removal intramolecular disulfide bonds are formed.</text>
</comment>
<comment type="similarity">
    <text evidence="2 12">Belongs to the WhiB family.</text>
</comment>
<evidence type="ECO:0000256" key="11">
    <source>
        <dbReference type="ARBA" id="ARBA00023163"/>
    </source>
</evidence>
<dbReference type="GO" id="GO:0046872">
    <property type="term" value="F:metal ion binding"/>
    <property type="evidence" value="ECO:0007669"/>
    <property type="project" value="UniProtKB-KW"/>
</dbReference>
<keyword evidence="7 12" id="KW-0411">Iron-sulfur</keyword>
<sequence length="110" mass="12410">MPDSVRSLGQNAPQEPEEWRLRARCRGMNPAVFFHPDGERGHARARRAEYAKAICAECPVVQTCRAYSLERNERFGVWGGVSEEERDALLANPRDRNRHRTAPHGVAAGE</sequence>
<feature type="binding site" evidence="12">
    <location>
        <position position="64"/>
    </location>
    <ligand>
        <name>[4Fe-4S] cluster</name>
        <dbReference type="ChEBI" id="CHEBI:49883"/>
    </ligand>
</feature>
<organism evidence="15 16">
    <name type="scientific">Mycolicibacterium conceptionense</name>
    <dbReference type="NCBI Taxonomy" id="451644"/>
    <lineage>
        <taxon>Bacteria</taxon>
        <taxon>Bacillati</taxon>
        <taxon>Actinomycetota</taxon>
        <taxon>Actinomycetes</taxon>
        <taxon>Mycobacteriales</taxon>
        <taxon>Mycobacteriaceae</taxon>
        <taxon>Mycolicibacterium</taxon>
    </lineage>
</organism>
<dbReference type="InterPro" id="IPR034768">
    <property type="entry name" value="4FE4S_WBL"/>
</dbReference>
<dbReference type="Proteomes" id="UP000037594">
    <property type="component" value="Unassembled WGS sequence"/>
</dbReference>
<keyword evidence="5 12" id="KW-0479">Metal-binding</keyword>
<accession>A0A0J8TZQ2</accession>
<feature type="binding site" evidence="12">
    <location>
        <position position="58"/>
    </location>
    <ligand>
        <name>[4Fe-4S] cluster</name>
        <dbReference type="ChEBI" id="CHEBI:49883"/>
    </ligand>
</feature>
<dbReference type="AlphaFoldDB" id="A0A0J8TZQ2"/>
<keyword evidence="4 12" id="KW-0963">Cytoplasm</keyword>
<dbReference type="GO" id="GO:0045892">
    <property type="term" value="P:negative regulation of DNA-templated transcription"/>
    <property type="evidence" value="ECO:0007669"/>
    <property type="project" value="TreeGrafter"/>
</dbReference>
<feature type="region of interest" description="Disordered" evidence="13">
    <location>
        <begin position="90"/>
        <end position="110"/>
    </location>
</feature>
<evidence type="ECO:0000256" key="7">
    <source>
        <dbReference type="ARBA" id="ARBA00023014"/>
    </source>
</evidence>
<evidence type="ECO:0000256" key="3">
    <source>
        <dbReference type="ARBA" id="ARBA00022485"/>
    </source>
</evidence>
<keyword evidence="10 12" id="KW-1015">Disulfide bond</keyword>
<dbReference type="HAMAP" id="MF_01479">
    <property type="entry name" value="WhiB"/>
    <property type="match status" value="1"/>
</dbReference>
<dbReference type="GO" id="GO:0045454">
    <property type="term" value="P:cell redox homeostasis"/>
    <property type="evidence" value="ECO:0007669"/>
    <property type="project" value="TreeGrafter"/>
</dbReference>